<dbReference type="RefSeq" id="WP_169733817.1">
    <property type="nucleotide sequence ID" value="NZ_JAGIOO010000001.1"/>
</dbReference>
<comment type="caution">
    <text evidence="4">The sequence shown here is derived from an EMBL/GenBank/DDBJ whole genome shotgun (WGS) entry which is preliminary data.</text>
</comment>
<dbReference type="Proteomes" id="UP001519363">
    <property type="component" value="Unassembled WGS sequence"/>
</dbReference>
<dbReference type="PANTHER" id="PTHR43248">
    <property type="entry name" value="2-SUCCINYL-6-HYDROXY-2,4-CYCLOHEXADIENE-1-CARBOXYLATE SYNTHASE"/>
    <property type="match status" value="1"/>
</dbReference>
<dbReference type="InterPro" id="IPR000073">
    <property type="entry name" value="AB_hydrolase_1"/>
</dbReference>
<gene>
    <name evidence="4" type="ORF">JOF53_007000</name>
</gene>
<keyword evidence="5" id="KW-1185">Reference proteome</keyword>
<sequence length="416" mass="43925">MATAAGSRSAAAKRRAAAEALLGQPGVASVRRPVVPGGQARFSLRYVRARPGTPDDSSATTLLVIPGGPGLASVLPFARFRAEALARGLDVVMVEHRGVGLSRTDDAGDPLPAEALTVHQVVDDLAAVLEAEGIEQAVVVGSSYGTYLAQGLGVRHPRLIAGMVLDSTMLTARDWVVRRAELRRRYWDGDDPATATSARRLRALVRTGRLDAASTGEVVQRLHENGGPLLVRRVLDRVAEGRGDRLWQWVAELGGRDEDAGVPLYFEADPVSVLAYRELGYAPEPDGLPLDVNLGLAPHARRYPRFAGEPFDLPAALPGFDWPLVVLSGEYDLRTPGVLAAQAAALAPHGVLVPLARTGHAALSTHPLALLTTAASVAAGAHHRLPALAGRLAALSRPAGSRNTELLLRARLAVTP</sequence>
<dbReference type="PANTHER" id="PTHR43248:SF25">
    <property type="entry name" value="AB HYDROLASE-1 DOMAIN-CONTAINING PROTEIN-RELATED"/>
    <property type="match status" value="1"/>
</dbReference>
<dbReference type="Gene3D" id="3.40.50.1820">
    <property type="entry name" value="alpha/beta hydrolase"/>
    <property type="match status" value="1"/>
</dbReference>
<proteinExistence type="inferred from homology"/>
<evidence type="ECO:0000259" key="3">
    <source>
        <dbReference type="Pfam" id="PF00561"/>
    </source>
</evidence>
<dbReference type="InterPro" id="IPR051601">
    <property type="entry name" value="Serine_prot/Carboxylest_S33"/>
</dbReference>
<evidence type="ECO:0000256" key="1">
    <source>
        <dbReference type="ARBA" id="ARBA00010088"/>
    </source>
</evidence>
<comment type="similarity">
    <text evidence="1">Belongs to the peptidase S33 family.</text>
</comment>
<evidence type="ECO:0000256" key="2">
    <source>
        <dbReference type="ARBA" id="ARBA00022801"/>
    </source>
</evidence>
<dbReference type="Pfam" id="PF00561">
    <property type="entry name" value="Abhydrolase_1"/>
    <property type="match status" value="1"/>
</dbReference>
<evidence type="ECO:0000313" key="5">
    <source>
        <dbReference type="Proteomes" id="UP001519363"/>
    </source>
</evidence>
<protein>
    <submittedName>
        <fullName evidence="4">Pimeloyl-ACP methyl ester carboxylesterase</fullName>
    </submittedName>
</protein>
<dbReference type="SUPFAM" id="SSF53474">
    <property type="entry name" value="alpha/beta-Hydrolases"/>
    <property type="match status" value="1"/>
</dbReference>
<dbReference type="InterPro" id="IPR029058">
    <property type="entry name" value="AB_hydrolase_fold"/>
</dbReference>
<name>A0ABS5ANI7_9PSEU</name>
<feature type="domain" description="AB hydrolase-1" evidence="3">
    <location>
        <begin position="61"/>
        <end position="190"/>
    </location>
</feature>
<dbReference type="EMBL" id="JAGIOO010000001">
    <property type="protein sequence ID" value="MBP2478128.1"/>
    <property type="molecule type" value="Genomic_DNA"/>
</dbReference>
<organism evidence="4 5">
    <name type="scientific">Crossiella equi</name>
    <dbReference type="NCBI Taxonomy" id="130796"/>
    <lineage>
        <taxon>Bacteria</taxon>
        <taxon>Bacillati</taxon>
        <taxon>Actinomycetota</taxon>
        <taxon>Actinomycetes</taxon>
        <taxon>Pseudonocardiales</taxon>
        <taxon>Pseudonocardiaceae</taxon>
        <taxon>Crossiella</taxon>
    </lineage>
</organism>
<keyword evidence="2" id="KW-0378">Hydrolase</keyword>
<reference evidence="4 5" key="1">
    <citation type="submission" date="2021-03" db="EMBL/GenBank/DDBJ databases">
        <title>Sequencing the genomes of 1000 actinobacteria strains.</title>
        <authorList>
            <person name="Klenk H.-P."/>
        </authorList>
    </citation>
    <scope>NUCLEOTIDE SEQUENCE [LARGE SCALE GENOMIC DNA]</scope>
    <source>
        <strain evidence="4 5">DSM 44580</strain>
    </source>
</reference>
<evidence type="ECO:0000313" key="4">
    <source>
        <dbReference type="EMBL" id="MBP2478128.1"/>
    </source>
</evidence>
<accession>A0ABS5ANI7</accession>